<dbReference type="HOGENOM" id="CLU_072733_0_0_2"/>
<dbReference type="GO" id="GO:0016779">
    <property type="term" value="F:nucleotidyltransferase activity"/>
    <property type="evidence" value="ECO:0007669"/>
    <property type="project" value="InterPro"/>
</dbReference>
<evidence type="ECO:0000313" key="3">
    <source>
        <dbReference type="Proteomes" id="UP000013307"/>
    </source>
</evidence>
<dbReference type="Pfam" id="PF01909">
    <property type="entry name" value="NTP_transf_2"/>
    <property type="match status" value="1"/>
</dbReference>
<dbReference type="GeneID" id="15392868"/>
<accession>N0BDY5</accession>
<organism evidence="2 3">
    <name type="scientific">Archaeoglobus sulfaticallidus PM70-1</name>
    <dbReference type="NCBI Taxonomy" id="387631"/>
    <lineage>
        <taxon>Archaea</taxon>
        <taxon>Methanobacteriati</taxon>
        <taxon>Methanobacteriota</taxon>
        <taxon>Archaeoglobi</taxon>
        <taxon>Archaeoglobales</taxon>
        <taxon>Archaeoglobaceae</taxon>
        <taxon>Archaeoglobus</taxon>
    </lineage>
</organism>
<sequence length="325" mass="37934">MKPIRLRDFVKADDFYFSIVGYKHIRGVKAFLRYVPSVSGDRISREGKRYRKLMHSNAIEFAKKENMEYYNSKLGIFLIPNSKISEVYKPEERISEIVKSDDKVKRIVDFFNTIPVDKMGVTGSRLIGLESEDSDVDFVMYGSYWFKGREKIKRSIERGVLKEPSEETWNFIFEKRKVNIPYDIFVSHERRKFHRAIIGSTYFDLLYVRDYDGISIPIPEDKGKRIGKKVIRAEVVDDSHTFDYPAYYPVRHGEIAAVLSFTHTYVGQGVKGEVIEAKGVVEEINGRRYLIVGTSREVMDEYIVSLTFMKKSGLMDEFERWKGEL</sequence>
<name>N0BDY5_9EURY</name>
<feature type="domain" description="Polymerase nucleotidyl transferase" evidence="1">
    <location>
        <begin position="103"/>
        <end position="193"/>
    </location>
</feature>
<dbReference type="AlphaFoldDB" id="N0BDY5"/>
<dbReference type="RefSeq" id="WP_015590821.1">
    <property type="nucleotide sequence ID" value="NC_021169.1"/>
</dbReference>
<evidence type="ECO:0000313" key="2">
    <source>
        <dbReference type="EMBL" id="AGK61223.1"/>
    </source>
</evidence>
<dbReference type="Proteomes" id="UP000013307">
    <property type="component" value="Chromosome"/>
</dbReference>
<proteinExistence type="predicted"/>
<dbReference type="InterPro" id="IPR002934">
    <property type="entry name" value="Polymerase_NTP_transf_dom"/>
</dbReference>
<dbReference type="KEGG" id="ast:Asulf_01227"/>
<keyword evidence="3" id="KW-1185">Reference proteome</keyword>
<dbReference type="STRING" id="387631.Asulf_01227"/>
<gene>
    <name evidence="2" type="ORF">Asulf_01227</name>
</gene>
<dbReference type="OrthoDB" id="18771at2157"/>
<dbReference type="eggNOG" id="arCOG01831">
    <property type="taxonomic scope" value="Archaea"/>
</dbReference>
<evidence type="ECO:0000259" key="1">
    <source>
        <dbReference type="Pfam" id="PF01909"/>
    </source>
</evidence>
<dbReference type="EMBL" id="CP005290">
    <property type="protein sequence ID" value="AGK61223.1"/>
    <property type="molecule type" value="Genomic_DNA"/>
</dbReference>
<protein>
    <submittedName>
        <fullName evidence="2">Uncharacterized protein conserved in archaea</fullName>
    </submittedName>
</protein>
<reference evidence="2 3" key="1">
    <citation type="journal article" date="2013" name="Genome Announc.">
        <title>Complete Genome Sequence of the Thermophilic and Facultatively Chemolithoautotrophic Sulfate Reducer Archaeoglobus sulfaticallidus Strain PM70-1T.</title>
        <authorList>
            <person name="Stokke R."/>
            <person name="Hocking W.P."/>
            <person name="Steinsbu B.O."/>
            <person name="Steen I.H."/>
        </authorList>
    </citation>
    <scope>NUCLEOTIDE SEQUENCE [LARGE SCALE GENOMIC DNA]</scope>
    <source>
        <strain evidence="2">PM70-1</strain>
    </source>
</reference>